<comment type="caution">
    <text evidence="2">The sequence shown here is derived from an EMBL/GenBank/DDBJ whole genome shotgun (WGS) entry which is preliminary data.</text>
</comment>
<dbReference type="PANTHER" id="PTHR43279:SF1">
    <property type="entry name" value="CATECHOL-2,3-DIOXYGENASE"/>
    <property type="match status" value="1"/>
</dbReference>
<accession>A0ABS1HA12</accession>
<organism evidence="2 3">
    <name type="scientific">Viridibacillus soli</name>
    <dbReference type="NCBI Taxonomy" id="2798301"/>
    <lineage>
        <taxon>Bacteria</taxon>
        <taxon>Bacillati</taxon>
        <taxon>Bacillota</taxon>
        <taxon>Bacilli</taxon>
        <taxon>Bacillales</taxon>
        <taxon>Caryophanaceae</taxon>
        <taxon>Viridibacillus</taxon>
    </lineage>
</organism>
<dbReference type="CDD" id="cd16359">
    <property type="entry name" value="VOC_BsCatE_like_C"/>
    <property type="match status" value="1"/>
</dbReference>
<protein>
    <submittedName>
        <fullName evidence="2">VOC family protein</fullName>
    </submittedName>
</protein>
<dbReference type="EMBL" id="JAEOAH010000026">
    <property type="protein sequence ID" value="MBK3496246.1"/>
    <property type="molecule type" value="Genomic_DNA"/>
</dbReference>
<proteinExistence type="predicted"/>
<dbReference type="Pfam" id="PF00903">
    <property type="entry name" value="Glyoxalase"/>
    <property type="match status" value="1"/>
</dbReference>
<dbReference type="PROSITE" id="PS51819">
    <property type="entry name" value="VOC"/>
    <property type="match status" value="1"/>
</dbReference>
<evidence type="ECO:0000259" key="1">
    <source>
        <dbReference type="PROSITE" id="PS51819"/>
    </source>
</evidence>
<feature type="domain" description="VOC" evidence="1">
    <location>
        <begin position="10"/>
        <end position="126"/>
    </location>
</feature>
<dbReference type="InterPro" id="IPR029068">
    <property type="entry name" value="Glyas_Bleomycin-R_OHBP_Dase"/>
</dbReference>
<dbReference type="RefSeq" id="WP_200749736.1">
    <property type="nucleotide sequence ID" value="NZ_JAEOAH010000026.1"/>
</dbReference>
<dbReference type="Proteomes" id="UP000618943">
    <property type="component" value="Unassembled WGS sequence"/>
</dbReference>
<sequence>MKYHEKPNLYIKHVQIKVADLQRSVAYYTSVIGFQVLKQNENEVILTTDGKSSILSLIQLENVAVEEVKTTGLYHFALLLPERSDLAAIVKHFQEVGAYFGASDHDVSEALYLQDPDNNGIEIYIDRDSEKWSWQEEQVYMTTEPLNFESLMSFETNNWTGLPEGTLMGHIHLHVADLQQAEAFYTALGYEVVCRYGRQALFISTGKYHHHIGLNTWNGVGAPVPAANSVGLESFTVQLDDRDEQIVERLQQASIAFEEITVGFKVTDPSGNHIIMSR</sequence>
<dbReference type="InterPro" id="IPR037523">
    <property type="entry name" value="VOC_core"/>
</dbReference>
<reference evidence="2 3" key="1">
    <citation type="submission" date="2020-12" db="EMBL/GenBank/DDBJ databases">
        <title>YIM B01967 draft genome.</title>
        <authorList>
            <person name="Yan X."/>
        </authorList>
    </citation>
    <scope>NUCLEOTIDE SEQUENCE [LARGE SCALE GENOMIC DNA]</scope>
    <source>
        <strain evidence="2 3">YIM B01967</strain>
    </source>
</reference>
<evidence type="ECO:0000313" key="3">
    <source>
        <dbReference type="Proteomes" id="UP000618943"/>
    </source>
</evidence>
<dbReference type="SUPFAM" id="SSF54593">
    <property type="entry name" value="Glyoxalase/Bleomycin resistance protein/Dihydroxybiphenyl dioxygenase"/>
    <property type="match status" value="2"/>
</dbReference>
<evidence type="ECO:0000313" key="2">
    <source>
        <dbReference type="EMBL" id="MBK3496246.1"/>
    </source>
</evidence>
<keyword evidence="3" id="KW-1185">Reference proteome</keyword>
<gene>
    <name evidence="2" type="ORF">JFL43_15520</name>
</gene>
<name>A0ABS1HA12_9BACL</name>
<dbReference type="PANTHER" id="PTHR43279">
    <property type="entry name" value="CATECHOL-2,3-DIOXYGENASE"/>
    <property type="match status" value="1"/>
</dbReference>
<dbReference type="InterPro" id="IPR004360">
    <property type="entry name" value="Glyas_Fos-R_dOase_dom"/>
</dbReference>
<dbReference type="Gene3D" id="3.10.180.10">
    <property type="entry name" value="2,3-Dihydroxybiphenyl 1,2-Dioxygenase, domain 1"/>
    <property type="match status" value="2"/>
</dbReference>